<protein>
    <submittedName>
        <fullName evidence="1">Uncharacterized protein</fullName>
    </submittedName>
</protein>
<keyword evidence="2" id="KW-1185">Reference proteome</keyword>
<dbReference type="AlphaFoldDB" id="A0A927IA17"/>
<organism evidence="1 2">
    <name type="scientific">Streptomyces chumphonensis</name>
    <dbReference type="NCBI Taxonomy" id="1214925"/>
    <lineage>
        <taxon>Bacteria</taxon>
        <taxon>Bacillati</taxon>
        <taxon>Actinomycetota</taxon>
        <taxon>Actinomycetes</taxon>
        <taxon>Kitasatosporales</taxon>
        <taxon>Streptomycetaceae</taxon>
        <taxon>Streptomyces</taxon>
    </lineage>
</organism>
<sequence length="278" mass="30323">MSSGILPIGSALLKGGDVVLHNLADLTLECTPGIYQGGPPGGPPAYFPHADWRRTRSVTPSPVATQQPASPLSRAVTTVCVGPDAVELARRRLLPALSGGAVEERRAALEHVRTSIENLLSRNYGIRCRERGPADCVVNRPGLISTAFDFDSGHFVGLHIDNHQRFPVHRRDSSQILFAVNIGFSHRYLIFAPWTVRGMLSRLGKPTESRSEDTDSVSLKEEYLSAFPREPLFRIRLEPGDAYLCAPQNLIHDGATNDSGSADVALLMSGDYAWSQSR</sequence>
<reference evidence="1" key="1">
    <citation type="submission" date="2020-09" db="EMBL/GenBank/DDBJ databases">
        <title>Secondary metabolite and genome analysis of marine Streptomyces chumphonensis KK1-2T.</title>
        <authorList>
            <person name="Phongsopitanun W."/>
            <person name="Kanchanasin P."/>
            <person name="Pittayakhajonwut P."/>
            <person name="Suwanborirux K."/>
            <person name="Tanasupawat S."/>
        </authorList>
    </citation>
    <scope>NUCLEOTIDE SEQUENCE</scope>
    <source>
        <strain evidence="1">KK1-2</strain>
    </source>
</reference>
<comment type="caution">
    <text evidence="1">The sequence shown here is derived from an EMBL/GenBank/DDBJ whole genome shotgun (WGS) entry which is preliminary data.</text>
</comment>
<evidence type="ECO:0000313" key="2">
    <source>
        <dbReference type="Proteomes" id="UP000632289"/>
    </source>
</evidence>
<dbReference type="Proteomes" id="UP000632289">
    <property type="component" value="Unassembled WGS sequence"/>
</dbReference>
<accession>A0A927IA17</accession>
<dbReference type="EMBL" id="JACXYU010000001">
    <property type="protein sequence ID" value="MBD3930433.1"/>
    <property type="molecule type" value="Genomic_DNA"/>
</dbReference>
<proteinExistence type="predicted"/>
<name>A0A927IA17_9ACTN</name>
<dbReference type="RefSeq" id="WP_191207710.1">
    <property type="nucleotide sequence ID" value="NZ_BAABKL010000039.1"/>
</dbReference>
<gene>
    <name evidence="1" type="ORF">IF129_02430</name>
</gene>
<evidence type="ECO:0000313" key="1">
    <source>
        <dbReference type="EMBL" id="MBD3930433.1"/>
    </source>
</evidence>